<dbReference type="Gene3D" id="3.90.400.10">
    <property type="entry name" value="Oligo-1,6-glucosidase, Domain 2"/>
    <property type="match status" value="1"/>
</dbReference>
<evidence type="ECO:0000256" key="2">
    <source>
        <dbReference type="ARBA" id="ARBA00023295"/>
    </source>
</evidence>
<keyword evidence="1" id="KW-0378">Hydrolase</keyword>
<gene>
    <name evidence="5" type="ordered locus">Mesil_1414</name>
</gene>
<dbReference type="InterPro" id="IPR006047">
    <property type="entry name" value="GH13_cat_dom"/>
</dbReference>
<dbReference type="Pfam" id="PF00128">
    <property type="entry name" value="Alpha-amylase"/>
    <property type="match status" value="1"/>
</dbReference>
<evidence type="ECO:0000256" key="1">
    <source>
        <dbReference type="ARBA" id="ARBA00022801"/>
    </source>
</evidence>
<dbReference type="InterPro" id="IPR045857">
    <property type="entry name" value="O16G_dom_2"/>
</dbReference>
<dbReference type="SUPFAM" id="SSF51011">
    <property type="entry name" value="Glycosyl hydrolase domain"/>
    <property type="match status" value="1"/>
</dbReference>
<name>D7BEV4_ALLS1</name>
<dbReference type="OrthoDB" id="9805159at2"/>
<dbReference type="PANTHER" id="PTHR10357">
    <property type="entry name" value="ALPHA-AMYLASE FAMILY MEMBER"/>
    <property type="match status" value="1"/>
</dbReference>
<protein>
    <submittedName>
        <fullName evidence="5">Alpha amylase catalytic region</fullName>
    </submittedName>
</protein>
<dbReference type="CAZy" id="GH13">
    <property type="family name" value="Glycoside Hydrolase Family 13"/>
</dbReference>
<dbReference type="EMBL" id="CP002042">
    <property type="protein sequence ID" value="ADH63307.1"/>
    <property type="molecule type" value="Genomic_DNA"/>
</dbReference>
<evidence type="ECO:0000313" key="6">
    <source>
        <dbReference type="Proteomes" id="UP000001916"/>
    </source>
</evidence>
<feature type="domain" description="Glycosyl hydrolase family 13 catalytic" evidence="4">
    <location>
        <begin position="221"/>
        <end position="622"/>
    </location>
</feature>
<dbReference type="Gene3D" id="3.20.20.80">
    <property type="entry name" value="Glycosidases"/>
    <property type="match status" value="1"/>
</dbReference>
<dbReference type="STRING" id="526227.Mesil_1414"/>
<dbReference type="Proteomes" id="UP000001916">
    <property type="component" value="Chromosome"/>
</dbReference>
<dbReference type="GO" id="GO:0016798">
    <property type="term" value="F:hydrolase activity, acting on glycosyl bonds"/>
    <property type="evidence" value="ECO:0007669"/>
    <property type="project" value="UniProtKB-KW"/>
</dbReference>
<evidence type="ECO:0000259" key="4">
    <source>
        <dbReference type="SMART" id="SM00642"/>
    </source>
</evidence>
<dbReference type="eggNOG" id="COG0366">
    <property type="taxonomic scope" value="Bacteria"/>
</dbReference>
<dbReference type="HOGENOM" id="CLU_006462_6_4_0"/>
<dbReference type="InterPro" id="IPR017853">
    <property type="entry name" value="GH"/>
</dbReference>
<dbReference type="CDD" id="cd11338">
    <property type="entry name" value="AmyAc_CMD"/>
    <property type="match status" value="1"/>
</dbReference>
<dbReference type="SUPFAM" id="SSF51445">
    <property type="entry name" value="(Trans)glycosidases"/>
    <property type="match status" value="1"/>
</dbReference>
<evidence type="ECO:0000313" key="5">
    <source>
        <dbReference type="EMBL" id="ADH63307.1"/>
    </source>
</evidence>
<organism evidence="5 6">
    <name type="scientific">Allomeiothermus silvanus (strain ATCC 700542 / DSM 9946 / NBRC 106475 / NCIMB 13440 / VI-R2)</name>
    <name type="common">Thermus silvanus</name>
    <dbReference type="NCBI Taxonomy" id="526227"/>
    <lineage>
        <taxon>Bacteria</taxon>
        <taxon>Thermotogati</taxon>
        <taxon>Deinococcota</taxon>
        <taxon>Deinococci</taxon>
        <taxon>Thermales</taxon>
        <taxon>Thermaceae</taxon>
        <taxon>Allomeiothermus</taxon>
    </lineage>
</organism>
<reference evidence="5 6" key="1">
    <citation type="journal article" date="2010" name="Stand. Genomic Sci.">
        <title>Complete genome sequence of Meiothermus silvanus type strain (VI-R2).</title>
        <authorList>
            <person name="Sikorski J."/>
            <person name="Tindall B.J."/>
            <person name="Lowry S."/>
            <person name="Lucas S."/>
            <person name="Nolan M."/>
            <person name="Copeland A."/>
            <person name="Glavina Del Rio T."/>
            <person name="Tice H."/>
            <person name="Cheng J.F."/>
            <person name="Han C."/>
            <person name="Pitluck S."/>
            <person name="Liolios K."/>
            <person name="Ivanova N."/>
            <person name="Mavromatis K."/>
            <person name="Mikhailova N."/>
            <person name="Pati A."/>
            <person name="Goodwin L."/>
            <person name="Chen A."/>
            <person name="Palaniappan K."/>
            <person name="Land M."/>
            <person name="Hauser L."/>
            <person name="Chang Y.J."/>
            <person name="Jeffries C.D."/>
            <person name="Rohde M."/>
            <person name="Goker M."/>
            <person name="Woyke T."/>
            <person name="Bristow J."/>
            <person name="Eisen J.A."/>
            <person name="Markowitz V."/>
            <person name="Hugenholtz P."/>
            <person name="Kyrpides N.C."/>
            <person name="Klenk H.P."/>
            <person name="Lapidus A."/>
        </authorList>
    </citation>
    <scope>NUCLEOTIDE SEQUENCE [LARGE SCALE GENOMIC DNA]</scope>
    <source>
        <strain evidence="6">ATCC 700542 / DSM 9946 / VI-R2</strain>
    </source>
</reference>
<keyword evidence="6" id="KW-1185">Reference proteome</keyword>
<dbReference type="KEGG" id="msv:Mesil_1414"/>
<dbReference type="AlphaFoldDB" id="D7BEV4"/>
<dbReference type="GO" id="GO:0005975">
    <property type="term" value="P:carbohydrate metabolic process"/>
    <property type="evidence" value="ECO:0007669"/>
    <property type="project" value="InterPro"/>
</dbReference>
<dbReference type="Gene3D" id="2.60.40.1180">
    <property type="entry name" value="Golgi alpha-mannosidase II"/>
    <property type="match status" value="1"/>
</dbReference>
<proteinExistence type="predicted"/>
<keyword evidence="2" id="KW-0326">Glycosidase</keyword>
<dbReference type="SMART" id="SM00642">
    <property type="entry name" value="Aamy"/>
    <property type="match status" value="1"/>
</dbReference>
<accession>D7BEV4</accession>
<dbReference type="RefSeq" id="WP_013157876.1">
    <property type="nucleotide sequence ID" value="NC_014212.1"/>
</dbReference>
<sequence>MRLLMLLWIAMGLALAVPVAFTYAPPQGHPAIAAKRGLEVRSVSLRGSFHNQEEAPVKPGSGVGKIVLELAGGTYTYKGGWPNDRGTSGEPDPQASNPPPTGPIPVVGPTRPQPSGDLNFEHDPKLPKFVSLAADGLSVRFQAGEGSVKWAIVQAEGRNYPMHRQLWQDGSEIWRVALPPNIKNYRIRLETAQNKPAVFGPFDANHPLVGLDWVGKSIGYQVFPERFWNGDKTNDMRALETDEYRFNETWNQNPQATKPYLSNWNDPPGELHCCHQYFGGDLAGFLEKLPHLEALGVGLVYFNPLFDSGSAHGYDTHDYYKISPKFGDEALLRQVLDAAHAQGMRVIFDFVPNHTGLGFFAFQDVVKNGRASQYWNWYTIRRWPFRPGDASAYDTFSGVGSLPKLNTANPEVKKYLLEVAEHWMRFGFDGLRVDYPQGIVNREDFYRDLRRVVKGVKPDAYIVAEIWVRDPSWLQGDQADSLMNYAIGRDIVLRFARGGGVALYSGRRALTDLARIYADYPEAVVGQGWNLIGSHDTPRVLTDLGGGALGDTPSPESLARLRLAMGLLYALPGMPIFFQGDECGFTGEAGQYPVNELYRYPLQWDRCNPDVLEFYQRLGKVRAGLAALQGPAFRAYAGEGAVLAFLRGEPGQEVVLAAFNKGSEPANLALPGGTWRDALSGQTFQSQAELPAIGFRYLVRAVP</sequence>
<dbReference type="InterPro" id="IPR013780">
    <property type="entry name" value="Glyco_hydro_b"/>
</dbReference>
<evidence type="ECO:0000256" key="3">
    <source>
        <dbReference type="SAM" id="MobiDB-lite"/>
    </source>
</evidence>
<dbReference type="PANTHER" id="PTHR10357:SF210">
    <property type="entry name" value="MALTODEXTRIN GLUCOSIDASE"/>
    <property type="match status" value="1"/>
</dbReference>
<feature type="region of interest" description="Disordered" evidence="3">
    <location>
        <begin position="79"/>
        <end position="122"/>
    </location>
</feature>